<dbReference type="Pfam" id="PF07394">
    <property type="entry name" value="DUF1501"/>
    <property type="match status" value="1"/>
</dbReference>
<name>Q020D4_SOLUE</name>
<reference evidence="1" key="1">
    <citation type="submission" date="2006-10" db="EMBL/GenBank/DDBJ databases">
        <title>Complete sequence of Solibacter usitatus Ellin6076.</title>
        <authorList>
            <consortium name="US DOE Joint Genome Institute"/>
            <person name="Copeland A."/>
            <person name="Lucas S."/>
            <person name="Lapidus A."/>
            <person name="Barry K."/>
            <person name="Detter J.C."/>
            <person name="Glavina del Rio T."/>
            <person name="Hammon N."/>
            <person name="Israni S."/>
            <person name="Dalin E."/>
            <person name="Tice H."/>
            <person name="Pitluck S."/>
            <person name="Thompson L.S."/>
            <person name="Brettin T."/>
            <person name="Bruce D."/>
            <person name="Han C."/>
            <person name="Tapia R."/>
            <person name="Gilna P."/>
            <person name="Schmutz J."/>
            <person name="Larimer F."/>
            <person name="Land M."/>
            <person name="Hauser L."/>
            <person name="Kyrpides N."/>
            <person name="Mikhailova N."/>
            <person name="Janssen P.H."/>
            <person name="Kuske C.R."/>
            <person name="Richardson P."/>
        </authorList>
    </citation>
    <scope>NUCLEOTIDE SEQUENCE</scope>
    <source>
        <strain evidence="1">Ellin6076</strain>
    </source>
</reference>
<dbReference type="InterPro" id="IPR006311">
    <property type="entry name" value="TAT_signal"/>
</dbReference>
<dbReference type="SUPFAM" id="SSF53649">
    <property type="entry name" value="Alkaline phosphatase-like"/>
    <property type="match status" value="1"/>
</dbReference>
<dbReference type="eggNOG" id="COG4102">
    <property type="taxonomic scope" value="Bacteria"/>
</dbReference>
<evidence type="ECO:0008006" key="2">
    <source>
        <dbReference type="Google" id="ProtNLM"/>
    </source>
</evidence>
<sequence length="433" mass="46830">MLDIQGRRGFLRVGAASAIGLTLSDWFRLKAQTAPKAKSVIQLWMAGGPTQTDTWDPKPNAGEDFTGPLRRAIATNVNGVQIGELLPLMAKQADKYTILRGMTHGNNAHEVAAYIMQTGSMPASELVYPAMGAIVALKNGSNSVLPPYITLTNPLGRFSEAGFLGNGAKTFAPGGDPNNANFRVQGLVPPRGMTEQRINERRSLLKSVDALAASVDKHEVYREMDEFQQKAYGLILGDARKAFDLPQEKDATRDRYGRNQFGQSCLLARRLVEAGVPFITINDGGWDTHKDNFEVMKKKLPVQDQGVSALLEDLAQRGLLATTVVTWFGEFGRTPRVANEAPWFGGRHHWAAAFSSVVAGGGFKGGQVLGSTDARGESVRDRPVYPWDLSASIYQLLGIDPKGRLPHPQGCVAYVSPLAGGNVQSGGLLTEIM</sequence>
<dbReference type="HOGENOM" id="CLU_035908_0_0_0"/>
<dbReference type="InterPro" id="IPR010869">
    <property type="entry name" value="DUF1501"/>
</dbReference>
<dbReference type="InParanoid" id="Q020D4"/>
<organism evidence="1">
    <name type="scientific">Solibacter usitatus (strain Ellin6076)</name>
    <dbReference type="NCBI Taxonomy" id="234267"/>
    <lineage>
        <taxon>Bacteria</taxon>
        <taxon>Pseudomonadati</taxon>
        <taxon>Acidobacteriota</taxon>
        <taxon>Terriglobia</taxon>
        <taxon>Bryobacterales</taxon>
        <taxon>Solibacteraceae</taxon>
        <taxon>Candidatus Solibacter</taxon>
    </lineage>
</organism>
<gene>
    <name evidence="1" type="ordered locus">Acid_3761</name>
</gene>
<protein>
    <recommendedName>
        <fullName evidence="2">DUF1501 domain-containing protein</fullName>
    </recommendedName>
</protein>
<dbReference type="PANTHER" id="PTHR43737">
    <property type="entry name" value="BLL7424 PROTEIN"/>
    <property type="match status" value="1"/>
</dbReference>
<evidence type="ECO:0000313" key="1">
    <source>
        <dbReference type="EMBL" id="ABJ84731.1"/>
    </source>
</evidence>
<dbReference type="PANTHER" id="PTHR43737:SF1">
    <property type="entry name" value="DUF1501 DOMAIN-CONTAINING PROTEIN"/>
    <property type="match status" value="1"/>
</dbReference>
<dbReference type="InterPro" id="IPR017850">
    <property type="entry name" value="Alkaline_phosphatase_core_sf"/>
</dbReference>
<dbReference type="EMBL" id="CP000473">
    <property type="protein sequence ID" value="ABJ84731.1"/>
    <property type="molecule type" value="Genomic_DNA"/>
</dbReference>
<proteinExistence type="predicted"/>
<dbReference type="PROSITE" id="PS51318">
    <property type="entry name" value="TAT"/>
    <property type="match status" value="1"/>
</dbReference>
<dbReference type="KEGG" id="sus:Acid_3761"/>
<dbReference type="AlphaFoldDB" id="Q020D4"/>
<accession>Q020D4</accession>
<dbReference type="STRING" id="234267.Acid_3761"/>